<proteinExistence type="predicted"/>
<sequence length="112" mass="12505">MLGPAGCRREVSPAGRCCCILCEEVRQSVEGAFERTARCLSLREMASGLNWEFLIDAPRGIRAFLGESLRSSMTKLYILHGMLTCVTDLWTYQLTNPIISSRTSISTYIIIP</sequence>
<keyword evidence="2" id="KW-1185">Reference proteome</keyword>
<dbReference type="Proteomes" id="UP000054928">
    <property type="component" value="Unassembled WGS sequence"/>
</dbReference>
<dbReference type="AlphaFoldDB" id="A0A0P1AAE8"/>
<organism evidence="1 2">
    <name type="scientific">Plasmopara halstedii</name>
    <name type="common">Downy mildew of sunflower</name>
    <dbReference type="NCBI Taxonomy" id="4781"/>
    <lineage>
        <taxon>Eukaryota</taxon>
        <taxon>Sar</taxon>
        <taxon>Stramenopiles</taxon>
        <taxon>Oomycota</taxon>
        <taxon>Peronosporomycetes</taxon>
        <taxon>Peronosporales</taxon>
        <taxon>Peronosporaceae</taxon>
        <taxon>Plasmopara</taxon>
    </lineage>
</organism>
<name>A0A0P1AAE8_PLAHL</name>
<dbReference type="EMBL" id="CCYD01000291">
    <property type="protein sequence ID" value="CEG37818.1"/>
    <property type="molecule type" value="Genomic_DNA"/>
</dbReference>
<evidence type="ECO:0000313" key="2">
    <source>
        <dbReference type="Proteomes" id="UP000054928"/>
    </source>
</evidence>
<evidence type="ECO:0000313" key="1">
    <source>
        <dbReference type="EMBL" id="CEG37818.1"/>
    </source>
</evidence>
<accession>A0A0P1AAE8</accession>
<protein>
    <submittedName>
        <fullName evidence="1">Uncharacterized protein</fullName>
    </submittedName>
</protein>
<dbReference type="GeneID" id="36400927"/>
<dbReference type="RefSeq" id="XP_024574187.1">
    <property type="nucleotide sequence ID" value="XM_024723185.1"/>
</dbReference>
<reference evidence="2" key="1">
    <citation type="submission" date="2014-09" db="EMBL/GenBank/DDBJ databases">
        <authorList>
            <person name="Sharma Rahul"/>
            <person name="Thines Marco"/>
        </authorList>
    </citation>
    <scope>NUCLEOTIDE SEQUENCE [LARGE SCALE GENOMIC DNA]</scope>
</reference>